<protein>
    <submittedName>
        <fullName evidence="2">Unannotated protein</fullName>
    </submittedName>
</protein>
<dbReference type="PANTHER" id="PTHR48228">
    <property type="entry name" value="SUCCINYL-COA--D-CITRAMALATE COA-TRANSFERASE"/>
    <property type="match status" value="1"/>
</dbReference>
<organism evidence="2">
    <name type="scientific">freshwater metagenome</name>
    <dbReference type="NCBI Taxonomy" id="449393"/>
    <lineage>
        <taxon>unclassified sequences</taxon>
        <taxon>metagenomes</taxon>
        <taxon>ecological metagenomes</taxon>
    </lineage>
</organism>
<dbReference type="AlphaFoldDB" id="A0A6J7CNX0"/>
<dbReference type="Pfam" id="PF02515">
    <property type="entry name" value="CoA_transf_3"/>
    <property type="match status" value="1"/>
</dbReference>
<dbReference type="GO" id="GO:0003824">
    <property type="term" value="F:catalytic activity"/>
    <property type="evidence" value="ECO:0007669"/>
    <property type="project" value="InterPro"/>
</dbReference>
<dbReference type="EMBL" id="CAFBLT010000001">
    <property type="protein sequence ID" value="CAB4859430.1"/>
    <property type="molecule type" value="Genomic_DNA"/>
</dbReference>
<dbReference type="Gene3D" id="3.30.1540.10">
    <property type="entry name" value="formyl-coa transferase, domain 3"/>
    <property type="match status" value="1"/>
</dbReference>
<gene>
    <name evidence="1" type="ORF">UFOPK3164_00368</name>
    <name evidence="2" type="ORF">UFOPK3427_00089</name>
    <name evidence="3" type="ORF">UFOPK4112_01238</name>
</gene>
<evidence type="ECO:0000313" key="2">
    <source>
        <dbReference type="EMBL" id="CAB4859430.1"/>
    </source>
</evidence>
<dbReference type="InterPro" id="IPR023606">
    <property type="entry name" value="CoA-Trfase_III_dom_1_sf"/>
</dbReference>
<dbReference type="Gene3D" id="3.40.50.10540">
    <property type="entry name" value="Crotonobetainyl-coa:carnitine coa-transferase, domain 1"/>
    <property type="match status" value="1"/>
</dbReference>
<dbReference type="SUPFAM" id="SSF89796">
    <property type="entry name" value="CoA-transferase family III (CaiB/BaiF)"/>
    <property type="match status" value="1"/>
</dbReference>
<evidence type="ECO:0000313" key="1">
    <source>
        <dbReference type="EMBL" id="CAB4820291.1"/>
    </source>
</evidence>
<dbReference type="EMBL" id="CAFABE010000010">
    <property type="protein sequence ID" value="CAB4820291.1"/>
    <property type="molecule type" value="Genomic_DNA"/>
</dbReference>
<dbReference type="InterPro" id="IPR044855">
    <property type="entry name" value="CoA-Trfase_III_dom3_sf"/>
</dbReference>
<reference evidence="2" key="1">
    <citation type="submission" date="2020-05" db="EMBL/GenBank/DDBJ databases">
        <authorList>
            <person name="Chiriac C."/>
            <person name="Salcher M."/>
            <person name="Ghai R."/>
            <person name="Kavagutti S V."/>
        </authorList>
    </citation>
    <scope>NUCLEOTIDE SEQUENCE</scope>
</reference>
<sequence>MAGPLEGIKVIELAGIGPSPYACMLLADAGADILRLDRPGAAMPPGAPKWELLNRSRPSIGIDLKNPDAIALALELIGDADVVIEGYRPGVAERLGLGPDDCLAVNPKIVYGRMTGWGQEGPLAQRAGHDINYIAIAGALWPIGRSDEIPTLPLNLVGDFGGGGMMLAFGVVSALLSARLTGRGQVVDASMVDGAASMMTMTYGFNVAGLWEWERGVNMLDTGAHFYEVYETKDDKYFAVGAIERKFYAELLEGLGLSGEELPDQMDRTGWPGLKVRFAEIFKTKTRDEWTEIFDGTDACATPVLSPIETFHHPHMEQRSTFVEIDGVMQPAPAPRFSATPSAISRGASLPCSDTDEGLLSWGVDPERLQTLRDAGAIA</sequence>
<accession>A0A6J7CNX0</accession>
<proteinExistence type="predicted"/>
<dbReference type="InterPro" id="IPR050509">
    <property type="entry name" value="CoA-transferase_III"/>
</dbReference>
<evidence type="ECO:0000313" key="3">
    <source>
        <dbReference type="EMBL" id="CAB5026211.1"/>
    </source>
</evidence>
<dbReference type="EMBL" id="CAFBPM010000012">
    <property type="protein sequence ID" value="CAB5026211.1"/>
    <property type="molecule type" value="Genomic_DNA"/>
</dbReference>
<name>A0A6J7CNX0_9ZZZZ</name>
<dbReference type="PANTHER" id="PTHR48228:SF5">
    <property type="entry name" value="ALPHA-METHYLACYL-COA RACEMASE"/>
    <property type="match status" value="1"/>
</dbReference>
<dbReference type="InterPro" id="IPR003673">
    <property type="entry name" value="CoA-Trfase_fam_III"/>
</dbReference>